<dbReference type="Pfam" id="PF04225">
    <property type="entry name" value="LysM_OapA"/>
    <property type="match status" value="1"/>
</dbReference>
<proteinExistence type="predicted"/>
<dbReference type="Gene3D" id="3.10.450.350">
    <property type="match status" value="1"/>
</dbReference>
<sequence>MSRRKSMKRNQPHTVGGKFNQATLPFRQGIGRGIEKWQQVPKPHKLGLLILTPLWLGLFLWQPAPALEAAPVTGSLNLSLEPKVSREIDIPLGAKRIDHTLMQGETLAALFRQWQLPGSDLIALVRAEPSYKPLSQVRVGQALTLVVNKEGQLHYIEVTDNGLLITAFRRLGQEFALVNTP</sequence>
<name>A0A1Y0CYL1_9GAMM</name>
<evidence type="ECO:0000313" key="3">
    <source>
        <dbReference type="Proteomes" id="UP000243793"/>
    </source>
</evidence>
<evidence type="ECO:0000313" key="2">
    <source>
        <dbReference type="EMBL" id="ART79915.1"/>
    </source>
</evidence>
<evidence type="ECO:0000259" key="1">
    <source>
        <dbReference type="Pfam" id="PF04225"/>
    </source>
</evidence>
<dbReference type="KEGG" id="ocm:CBP12_06925"/>
<dbReference type="OrthoDB" id="6398769at2"/>
<keyword evidence="3" id="KW-1185">Reference proteome</keyword>
<accession>A0A1Y0CYL1</accession>
<feature type="domain" description="Opacity-associated protein A LysM-like" evidence="1">
    <location>
        <begin position="98"/>
        <end position="169"/>
    </location>
</feature>
<dbReference type="InterPro" id="IPR007340">
    <property type="entry name" value="LysM_Opacity-associatedA"/>
</dbReference>
<dbReference type="EMBL" id="CP021376">
    <property type="protein sequence ID" value="ART79915.1"/>
    <property type="molecule type" value="Genomic_DNA"/>
</dbReference>
<reference evidence="3" key="1">
    <citation type="submission" date="2017-05" db="EMBL/GenBank/DDBJ databases">
        <authorList>
            <person name="Sung H."/>
        </authorList>
    </citation>
    <scope>NUCLEOTIDE SEQUENCE [LARGE SCALE GENOMIC DNA]</scope>
    <source>
        <strain evidence="3">AMac2203</strain>
    </source>
</reference>
<gene>
    <name evidence="2" type="ORF">CBP12_06925</name>
</gene>
<organism evidence="2 3">
    <name type="scientific">Oceanisphaera avium</name>
    <dbReference type="NCBI Taxonomy" id="1903694"/>
    <lineage>
        <taxon>Bacteria</taxon>
        <taxon>Pseudomonadati</taxon>
        <taxon>Pseudomonadota</taxon>
        <taxon>Gammaproteobacteria</taxon>
        <taxon>Aeromonadales</taxon>
        <taxon>Aeromonadaceae</taxon>
        <taxon>Oceanisphaera</taxon>
    </lineage>
</organism>
<protein>
    <recommendedName>
        <fullName evidence="1">Opacity-associated protein A LysM-like domain-containing protein</fullName>
    </recommendedName>
</protein>
<dbReference type="GO" id="GO:0042834">
    <property type="term" value="F:peptidoglycan binding"/>
    <property type="evidence" value="ECO:0007669"/>
    <property type="project" value="InterPro"/>
</dbReference>
<dbReference type="AlphaFoldDB" id="A0A1Y0CYL1"/>
<dbReference type="RefSeq" id="WP_086963787.1">
    <property type="nucleotide sequence ID" value="NZ_CP021376.1"/>
</dbReference>
<dbReference type="Proteomes" id="UP000243793">
    <property type="component" value="Chromosome"/>
</dbReference>